<feature type="signal peptide" evidence="1">
    <location>
        <begin position="1"/>
        <end position="17"/>
    </location>
</feature>
<accession>A0A6G1H4B3</accession>
<name>A0A6G1H4B3_9PEZI</name>
<evidence type="ECO:0000256" key="1">
    <source>
        <dbReference type="SAM" id="SignalP"/>
    </source>
</evidence>
<proteinExistence type="predicted"/>
<dbReference type="GO" id="GO:0005576">
    <property type="term" value="C:extracellular region"/>
    <property type="evidence" value="ECO:0007669"/>
    <property type="project" value="TreeGrafter"/>
</dbReference>
<evidence type="ECO:0000313" key="2">
    <source>
        <dbReference type="EMBL" id="KAF1987860.1"/>
    </source>
</evidence>
<dbReference type="InterPro" id="IPR021054">
    <property type="entry name" value="Cell_wall_mannoprotein_1"/>
</dbReference>
<organism evidence="2 3">
    <name type="scientific">Aulographum hederae CBS 113979</name>
    <dbReference type="NCBI Taxonomy" id="1176131"/>
    <lineage>
        <taxon>Eukaryota</taxon>
        <taxon>Fungi</taxon>
        <taxon>Dikarya</taxon>
        <taxon>Ascomycota</taxon>
        <taxon>Pezizomycotina</taxon>
        <taxon>Dothideomycetes</taxon>
        <taxon>Pleosporomycetidae</taxon>
        <taxon>Aulographales</taxon>
        <taxon>Aulographaceae</taxon>
    </lineage>
</organism>
<protein>
    <recommendedName>
        <fullName evidence="4">Cell wall protein</fullName>
    </recommendedName>
</protein>
<sequence>MQMKSAVILALIGNALALPQLIARDVDTITGALGKIQTALTTLDTTVKAFNGDQAQVAPLTAQASAVQQSITDGATAVMATDPIGAIDALSVQSSANDLITTIKTTVTDLTGKKPQFDQVGQSATVLMQLQNQKQAAGGLQTAITAQVPAAVQGQAQSIGQQISAALDTGIVAFGGQAGAA</sequence>
<gene>
    <name evidence="2" type="ORF">K402DRAFT_35484</name>
</gene>
<dbReference type="PANTHER" id="PTHR38123">
    <property type="entry name" value="CELL WALL SERINE-THREONINE-RICH GALACTOMANNOPROTEIN MP1 (AFU_ORTHOLOGUE AFUA_4G03240)"/>
    <property type="match status" value="1"/>
</dbReference>
<keyword evidence="1" id="KW-0732">Signal</keyword>
<reference evidence="2" key="1">
    <citation type="journal article" date="2020" name="Stud. Mycol.">
        <title>101 Dothideomycetes genomes: a test case for predicting lifestyles and emergence of pathogens.</title>
        <authorList>
            <person name="Haridas S."/>
            <person name="Albert R."/>
            <person name="Binder M."/>
            <person name="Bloem J."/>
            <person name="Labutti K."/>
            <person name="Salamov A."/>
            <person name="Andreopoulos B."/>
            <person name="Baker S."/>
            <person name="Barry K."/>
            <person name="Bills G."/>
            <person name="Bluhm B."/>
            <person name="Cannon C."/>
            <person name="Castanera R."/>
            <person name="Culley D."/>
            <person name="Daum C."/>
            <person name="Ezra D."/>
            <person name="Gonzalez J."/>
            <person name="Henrissat B."/>
            <person name="Kuo A."/>
            <person name="Liang C."/>
            <person name="Lipzen A."/>
            <person name="Lutzoni F."/>
            <person name="Magnuson J."/>
            <person name="Mondo S."/>
            <person name="Nolan M."/>
            <person name="Ohm R."/>
            <person name="Pangilinan J."/>
            <person name="Park H.-J."/>
            <person name="Ramirez L."/>
            <person name="Alfaro M."/>
            <person name="Sun H."/>
            <person name="Tritt A."/>
            <person name="Yoshinaga Y."/>
            <person name="Zwiers L.-H."/>
            <person name="Turgeon B."/>
            <person name="Goodwin S."/>
            <person name="Spatafora J."/>
            <person name="Crous P."/>
            <person name="Grigoriev I."/>
        </authorList>
    </citation>
    <scope>NUCLEOTIDE SEQUENCE</scope>
    <source>
        <strain evidence="2">CBS 113979</strain>
    </source>
</reference>
<dbReference type="EMBL" id="ML977150">
    <property type="protein sequence ID" value="KAF1987860.1"/>
    <property type="molecule type" value="Genomic_DNA"/>
</dbReference>
<dbReference type="PANTHER" id="PTHR38123:SF6">
    <property type="entry name" value="CELL WALL SERINE-THREONINE-RICH GALACTOMANNOPROTEIN MP1 (AFU_ORTHOLOGUE AFUA_4G03240)"/>
    <property type="match status" value="1"/>
</dbReference>
<keyword evidence="3" id="KW-1185">Reference proteome</keyword>
<dbReference type="AlphaFoldDB" id="A0A6G1H4B3"/>
<dbReference type="OrthoDB" id="2422134at2759"/>
<evidence type="ECO:0000313" key="3">
    <source>
        <dbReference type="Proteomes" id="UP000800041"/>
    </source>
</evidence>
<dbReference type="Pfam" id="PF12296">
    <property type="entry name" value="HsbA"/>
    <property type="match status" value="1"/>
</dbReference>
<feature type="chain" id="PRO_5026328832" description="Cell wall protein" evidence="1">
    <location>
        <begin position="18"/>
        <end position="181"/>
    </location>
</feature>
<dbReference type="Proteomes" id="UP000800041">
    <property type="component" value="Unassembled WGS sequence"/>
</dbReference>
<evidence type="ECO:0008006" key="4">
    <source>
        <dbReference type="Google" id="ProtNLM"/>
    </source>
</evidence>
<dbReference type="Gene3D" id="1.20.1280.140">
    <property type="match status" value="1"/>
</dbReference>